<dbReference type="Proteomes" id="UP000590740">
    <property type="component" value="Unassembled WGS sequence"/>
</dbReference>
<sequence>MSERARSNMDQKSGQEVAKVVPREKKTKTLPKTDSRYWLARLFRNSYQNGGETALTRDWCARISRAGRRETFNLGSPNRDAAARTAQKIYTSLLTQGWEKTLAEFKPKAAKPTHIATVGEFLAEVKATAGFRASTFTVYSQSLRQITAEICDIGDQPALDENGQPKRDRKKRIVYLSRRDHQTGGRQAWVAKVEAQTLDVLTAAAVQRWKLAYIEKAGTAPDAVRRATNTAGSILRSARALFSERALKYVLETLTLPTPLPFAGLKIPKMGGTRYVSRINTHSLIKTARLELSGEPFKIFCLGLLCGLRKREIDTLLWRQVDFHSGQICIEATELFQPKSEESFGAIDLDAELLGLMRAWKAKDKGEFVIAPDLKPQKHVSRSNYRCTRHFKTLYAWLKGHGVSDTKKLHTLRKELGAVLASEQGIFAAQSVLRHAQISTTASYYTDKKKRITAGLGLMLVDPDKA</sequence>
<gene>
    <name evidence="4" type="ORF">HNQ65_003340</name>
</gene>
<name>A0A7W7YDB7_9BACT</name>
<evidence type="ECO:0000256" key="1">
    <source>
        <dbReference type="ARBA" id="ARBA00023172"/>
    </source>
</evidence>
<feature type="region of interest" description="Disordered" evidence="2">
    <location>
        <begin position="1"/>
        <end position="26"/>
    </location>
</feature>
<proteinExistence type="predicted"/>
<keyword evidence="5" id="KW-1185">Reference proteome</keyword>
<dbReference type="InterPro" id="IPR002104">
    <property type="entry name" value="Integrase_catalytic"/>
</dbReference>
<dbReference type="EMBL" id="JACHIG010000007">
    <property type="protein sequence ID" value="MBB5033750.1"/>
    <property type="molecule type" value="Genomic_DNA"/>
</dbReference>
<dbReference type="InterPro" id="IPR013762">
    <property type="entry name" value="Integrase-like_cat_sf"/>
</dbReference>
<reference evidence="4 5" key="1">
    <citation type="submission" date="2020-08" db="EMBL/GenBank/DDBJ databases">
        <title>Genomic Encyclopedia of Type Strains, Phase IV (KMG-IV): sequencing the most valuable type-strain genomes for metagenomic binning, comparative biology and taxonomic classification.</title>
        <authorList>
            <person name="Goeker M."/>
        </authorList>
    </citation>
    <scope>NUCLEOTIDE SEQUENCE [LARGE SCALE GENOMIC DNA]</scope>
    <source>
        <strain evidence="4 5">DSM 12252</strain>
    </source>
</reference>
<dbReference type="RefSeq" id="WP_184340870.1">
    <property type="nucleotide sequence ID" value="NZ_JACHIG010000007.1"/>
</dbReference>
<accession>A0A7W7YDB7</accession>
<dbReference type="Gene3D" id="1.10.443.10">
    <property type="entry name" value="Intergrase catalytic core"/>
    <property type="match status" value="1"/>
</dbReference>
<dbReference type="GO" id="GO:0003677">
    <property type="term" value="F:DNA binding"/>
    <property type="evidence" value="ECO:0007669"/>
    <property type="project" value="InterPro"/>
</dbReference>
<dbReference type="InterPro" id="IPR011010">
    <property type="entry name" value="DNA_brk_join_enz"/>
</dbReference>
<feature type="domain" description="Tyr recombinase" evidence="3">
    <location>
        <begin position="299"/>
        <end position="449"/>
    </location>
</feature>
<evidence type="ECO:0000259" key="3">
    <source>
        <dbReference type="Pfam" id="PF00589"/>
    </source>
</evidence>
<evidence type="ECO:0000313" key="5">
    <source>
        <dbReference type="Proteomes" id="UP000590740"/>
    </source>
</evidence>
<dbReference type="GO" id="GO:0015074">
    <property type="term" value="P:DNA integration"/>
    <property type="evidence" value="ECO:0007669"/>
    <property type="project" value="InterPro"/>
</dbReference>
<keyword evidence="1" id="KW-0233">DNA recombination</keyword>
<organism evidence="4 5">
    <name type="scientific">Prosthecobacter vanneervenii</name>
    <dbReference type="NCBI Taxonomy" id="48466"/>
    <lineage>
        <taxon>Bacteria</taxon>
        <taxon>Pseudomonadati</taxon>
        <taxon>Verrucomicrobiota</taxon>
        <taxon>Verrucomicrobiia</taxon>
        <taxon>Verrucomicrobiales</taxon>
        <taxon>Verrucomicrobiaceae</taxon>
        <taxon>Prosthecobacter</taxon>
    </lineage>
</organism>
<comment type="caution">
    <text evidence="4">The sequence shown here is derived from an EMBL/GenBank/DDBJ whole genome shotgun (WGS) entry which is preliminary data.</text>
</comment>
<dbReference type="GO" id="GO:0006310">
    <property type="term" value="P:DNA recombination"/>
    <property type="evidence" value="ECO:0007669"/>
    <property type="project" value="UniProtKB-KW"/>
</dbReference>
<protein>
    <submittedName>
        <fullName evidence="4">Integrase</fullName>
    </submittedName>
</protein>
<evidence type="ECO:0000313" key="4">
    <source>
        <dbReference type="EMBL" id="MBB5033750.1"/>
    </source>
</evidence>
<dbReference type="AlphaFoldDB" id="A0A7W7YDB7"/>
<evidence type="ECO:0000256" key="2">
    <source>
        <dbReference type="SAM" id="MobiDB-lite"/>
    </source>
</evidence>
<dbReference type="SUPFAM" id="SSF56349">
    <property type="entry name" value="DNA breaking-rejoining enzymes"/>
    <property type="match status" value="1"/>
</dbReference>
<dbReference type="Pfam" id="PF00589">
    <property type="entry name" value="Phage_integrase"/>
    <property type="match status" value="1"/>
</dbReference>